<feature type="signal peptide" evidence="11">
    <location>
        <begin position="1"/>
        <end position="19"/>
    </location>
</feature>
<dbReference type="Proteomes" id="UP000019118">
    <property type="component" value="Unassembled WGS sequence"/>
</dbReference>
<dbReference type="PANTHER" id="PTHR31884:SF1">
    <property type="entry name" value="POLYGALACTURONASE"/>
    <property type="match status" value="1"/>
</dbReference>
<dbReference type="InterPro" id="IPR006626">
    <property type="entry name" value="PbH1"/>
</dbReference>
<dbReference type="AlphaFoldDB" id="A0AAR5PMM5"/>
<comment type="similarity">
    <text evidence="1 10">Belongs to the glycosyl hydrolase 28 family.</text>
</comment>
<keyword evidence="7 10" id="KW-0326">Glycosidase</keyword>
<dbReference type="KEGG" id="dpa:109539116"/>
<evidence type="ECO:0000313" key="12">
    <source>
        <dbReference type="EnsemblMetazoa" id="XP_019762278.1"/>
    </source>
</evidence>
<comment type="catalytic activity">
    <reaction evidence="9">
        <text>(1,4-alpha-D-galacturonosyl)n+m + H2O = (1,4-alpha-D-galacturonosyl)n + (1,4-alpha-D-galacturonosyl)m.</text>
        <dbReference type="EC" id="3.2.1.15"/>
    </reaction>
</comment>
<keyword evidence="3 11" id="KW-0732">Signal</keyword>
<proteinExistence type="inferred from homology"/>
<dbReference type="Pfam" id="PF00295">
    <property type="entry name" value="Glyco_hydro_28"/>
    <property type="match status" value="1"/>
</dbReference>
<keyword evidence="6" id="KW-1015">Disulfide bond</keyword>
<dbReference type="GO" id="GO:0005576">
    <property type="term" value="C:extracellular region"/>
    <property type="evidence" value="ECO:0007669"/>
    <property type="project" value="TreeGrafter"/>
</dbReference>
<evidence type="ECO:0000256" key="3">
    <source>
        <dbReference type="ARBA" id="ARBA00022729"/>
    </source>
</evidence>
<evidence type="ECO:0000256" key="6">
    <source>
        <dbReference type="ARBA" id="ARBA00023157"/>
    </source>
</evidence>
<keyword evidence="5 10" id="KW-0378">Hydrolase</keyword>
<name>A0AAR5PMM5_DENPD</name>
<evidence type="ECO:0000256" key="4">
    <source>
        <dbReference type="ARBA" id="ARBA00022737"/>
    </source>
</evidence>
<dbReference type="GO" id="GO:0071555">
    <property type="term" value="P:cell wall organization"/>
    <property type="evidence" value="ECO:0007669"/>
    <property type="project" value="UniProtKB-KW"/>
</dbReference>
<keyword evidence="13" id="KW-1185">Reference proteome</keyword>
<dbReference type="InterPro" id="IPR012334">
    <property type="entry name" value="Pectin_lyas_fold"/>
</dbReference>
<evidence type="ECO:0000256" key="8">
    <source>
        <dbReference type="ARBA" id="ARBA00023316"/>
    </source>
</evidence>
<evidence type="ECO:0000256" key="1">
    <source>
        <dbReference type="ARBA" id="ARBA00008834"/>
    </source>
</evidence>
<evidence type="ECO:0000256" key="11">
    <source>
        <dbReference type="SAM" id="SignalP"/>
    </source>
</evidence>
<reference evidence="13" key="1">
    <citation type="journal article" date="2013" name="Genome Biol.">
        <title>Draft genome of the mountain pine beetle, Dendroctonus ponderosae Hopkins, a major forest pest.</title>
        <authorList>
            <person name="Keeling C.I."/>
            <person name="Yuen M.M."/>
            <person name="Liao N.Y."/>
            <person name="Docking T.R."/>
            <person name="Chan S.K."/>
            <person name="Taylor G.A."/>
            <person name="Palmquist D.L."/>
            <person name="Jackman S.D."/>
            <person name="Nguyen A."/>
            <person name="Li M."/>
            <person name="Henderson H."/>
            <person name="Janes J.K."/>
            <person name="Zhao Y."/>
            <person name="Pandoh P."/>
            <person name="Moore R."/>
            <person name="Sperling F.A."/>
            <person name="Huber D.P."/>
            <person name="Birol I."/>
            <person name="Jones S.J."/>
            <person name="Bohlmann J."/>
        </authorList>
    </citation>
    <scope>NUCLEOTIDE SEQUENCE</scope>
</reference>
<evidence type="ECO:0000256" key="2">
    <source>
        <dbReference type="ARBA" id="ARBA00012736"/>
    </source>
</evidence>
<dbReference type="Gene3D" id="2.160.20.10">
    <property type="entry name" value="Single-stranded right-handed beta-helix, Pectin lyase-like"/>
    <property type="match status" value="1"/>
</dbReference>
<dbReference type="InterPro" id="IPR050434">
    <property type="entry name" value="Glycosyl_hydrlase_28"/>
</dbReference>
<dbReference type="InterPro" id="IPR011050">
    <property type="entry name" value="Pectin_lyase_fold/virulence"/>
</dbReference>
<evidence type="ECO:0000256" key="10">
    <source>
        <dbReference type="RuleBase" id="RU361169"/>
    </source>
</evidence>
<organism evidence="12 13">
    <name type="scientific">Dendroctonus ponderosae</name>
    <name type="common">Mountain pine beetle</name>
    <dbReference type="NCBI Taxonomy" id="77166"/>
    <lineage>
        <taxon>Eukaryota</taxon>
        <taxon>Metazoa</taxon>
        <taxon>Ecdysozoa</taxon>
        <taxon>Arthropoda</taxon>
        <taxon>Hexapoda</taxon>
        <taxon>Insecta</taxon>
        <taxon>Pterygota</taxon>
        <taxon>Neoptera</taxon>
        <taxon>Endopterygota</taxon>
        <taxon>Coleoptera</taxon>
        <taxon>Polyphaga</taxon>
        <taxon>Cucujiformia</taxon>
        <taxon>Curculionidae</taxon>
        <taxon>Scolytinae</taxon>
        <taxon>Dendroctonus</taxon>
    </lineage>
</organism>
<keyword evidence="4" id="KW-0677">Repeat</keyword>
<dbReference type="InterPro" id="IPR000743">
    <property type="entry name" value="Glyco_hydro_28"/>
</dbReference>
<dbReference type="EC" id="3.2.1.15" evidence="2"/>
<dbReference type="SMART" id="SM00710">
    <property type="entry name" value="PbH1"/>
    <property type="match status" value="5"/>
</dbReference>
<keyword evidence="8" id="KW-0961">Cell wall biogenesis/degradation</keyword>
<evidence type="ECO:0000256" key="7">
    <source>
        <dbReference type="ARBA" id="ARBA00023295"/>
    </source>
</evidence>
<evidence type="ECO:0000256" key="5">
    <source>
        <dbReference type="ARBA" id="ARBA00022801"/>
    </source>
</evidence>
<dbReference type="GeneID" id="109539116"/>
<dbReference type="EnsemblMetazoa" id="XM_019906719.1">
    <property type="protein sequence ID" value="XP_019762278.1"/>
    <property type="gene ID" value="LOC109539116"/>
</dbReference>
<dbReference type="GO" id="GO:0004650">
    <property type="term" value="F:polygalacturonase activity"/>
    <property type="evidence" value="ECO:0007669"/>
    <property type="project" value="UniProtKB-EC"/>
</dbReference>
<protein>
    <recommendedName>
        <fullName evidence="2">endo-polygalacturonase</fullName>
        <ecNumber evidence="2">3.2.1.15</ecNumber>
    </recommendedName>
</protein>
<sequence>MSCFVAVVVLAAFFQNSLSQTCLVTDFEQVLEATRTCKDISIENLSVPGGQTLKLNLTDGSTVTFKGRTVFEFTTYWKGPLVTINGTSVTIQGDEGHIFDGQGRYYWDGLGDKGVPKPQFFTVQTFGGSIMRDIYVLNSPHDVLQVTNSDRVEFYNWRINDTAGDEDPTGEGKFGKNTDGIDVWNSTNVLIRDVAVFNQDDCVAVRCGANISVSNVLCYNTHGLSLSVGFNNDTSSINPLNTLKNVTFFNASMHGGENAIHIKTHNEGGLGFIEDVLYENIQLSGATHYGILIEQNYPLHTEPSDNVPIKNLNILDVHGEVASDAVAVQVVCAEEGCEDWFWDDIDIWGSGKENSCNYKPSGSFLC</sequence>
<dbReference type="GO" id="GO:0045490">
    <property type="term" value="P:pectin catabolic process"/>
    <property type="evidence" value="ECO:0007669"/>
    <property type="project" value="TreeGrafter"/>
</dbReference>
<reference evidence="12" key="2">
    <citation type="submission" date="2024-08" db="UniProtKB">
        <authorList>
            <consortium name="EnsemblMetazoa"/>
        </authorList>
    </citation>
    <scope>IDENTIFICATION</scope>
</reference>
<evidence type="ECO:0000313" key="13">
    <source>
        <dbReference type="Proteomes" id="UP000019118"/>
    </source>
</evidence>
<evidence type="ECO:0000256" key="9">
    <source>
        <dbReference type="ARBA" id="ARBA00034074"/>
    </source>
</evidence>
<feature type="chain" id="PRO_5043512829" description="endo-polygalacturonase" evidence="11">
    <location>
        <begin position="20"/>
        <end position="366"/>
    </location>
</feature>
<accession>A0AAR5PMM5</accession>
<dbReference type="SUPFAM" id="SSF51126">
    <property type="entry name" value="Pectin lyase-like"/>
    <property type="match status" value="1"/>
</dbReference>
<dbReference type="PANTHER" id="PTHR31884">
    <property type="entry name" value="POLYGALACTURONASE"/>
    <property type="match status" value="1"/>
</dbReference>